<proteinExistence type="inferred from homology"/>
<dbReference type="SUPFAM" id="SSF50182">
    <property type="entry name" value="Sm-like ribonucleoproteins"/>
    <property type="match status" value="1"/>
</dbReference>
<evidence type="ECO:0000259" key="8">
    <source>
        <dbReference type="Pfam" id="PF00924"/>
    </source>
</evidence>
<feature type="transmembrane region" description="Helical" evidence="7">
    <location>
        <begin position="117"/>
        <end position="147"/>
    </location>
</feature>
<comment type="caution">
    <text evidence="11">The sequence shown here is derived from an EMBL/GenBank/DDBJ whole genome shotgun (WGS) entry which is preliminary data.</text>
</comment>
<feature type="transmembrane region" description="Helical" evidence="7">
    <location>
        <begin position="92"/>
        <end position="111"/>
    </location>
</feature>
<evidence type="ECO:0000256" key="4">
    <source>
        <dbReference type="ARBA" id="ARBA00022692"/>
    </source>
</evidence>
<evidence type="ECO:0000256" key="6">
    <source>
        <dbReference type="ARBA" id="ARBA00023136"/>
    </source>
</evidence>
<dbReference type="PANTHER" id="PTHR30221:SF1">
    <property type="entry name" value="SMALL-CONDUCTANCE MECHANOSENSITIVE CHANNEL"/>
    <property type="match status" value="1"/>
</dbReference>
<organism evidence="11 12">
    <name type="scientific">Pelagicoccus albus</name>
    <dbReference type="NCBI Taxonomy" id="415222"/>
    <lineage>
        <taxon>Bacteria</taxon>
        <taxon>Pseudomonadati</taxon>
        <taxon>Verrucomicrobiota</taxon>
        <taxon>Opitutia</taxon>
        <taxon>Puniceicoccales</taxon>
        <taxon>Pelagicoccaceae</taxon>
        <taxon>Pelagicoccus</taxon>
    </lineage>
</organism>
<dbReference type="Gene3D" id="3.30.70.100">
    <property type="match status" value="1"/>
</dbReference>
<protein>
    <submittedName>
        <fullName evidence="11">Mechanosensitive ion channel</fullName>
    </submittedName>
</protein>
<reference evidence="11 12" key="1">
    <citation type="submission" date="2020-07" db="EMBL/GenBank/DDBJ databases">
        <authorList>
            <person name="Feng X."/>
        </authorList>
    </citation>
    <scope>NUCLEOTIDE SEQUENCE [LARGE SCALE GENOMIC DNA]</scope>
    <source>
        <strain evidence="11 12">JCM23202</strain>
    </source>
</reference>
<dbReference type="EMBL" id="JACHVC010000006">
    <property type="protein sequence ID" value="MBC2605573.1"/>
    <property type="molecule type" value="Genomic_DNA"/>
</dbReference>
<evidence type="ECO:0000313" key="12">
    <source>
        <dbReference type="Proteomes" id="UP000526501"/>
    </source>
</evidence>
<dbReference type="InterPro" id="IPR010920">
    <property type="entry name" value="LSM_dom_sf"/>
</dbReference>
<evidence type="ECO:0000259" key="10">
    <source>
        <dbReference type="Pfam" id="PF21088"/>
    </source>
</evidence>
<dbReference type="RefSeq" id="WP_185659445.1">
    <property type="nucleotide sequence ID" value="NZ_CAWPOO010000006.1"/>
</dbReference>
<evidence type="ECO:0000256" key="2">
    <source>
        <dbReference type="ARBA" id="ARBA00008017"/>
    </source>
</evidence>
<dbReference type="InterPro" id="IPR006685">
    <property type="entry name" value="MscS_channel_2nd"/>
</dbReference>
<dbReference type="Pfam" id="PF05552">
    <property type="entry name" value="MS_channel_1st_1"/>
    <property type="match status" value="1"/>
</dbReference>
<feature type="domain" description="Mechanosensitive ion channel MscS" evidence="8">
    <location>
        <begin position="134"/>
        <end position="200"/>
    </location>
</feature>
<keyword evidence="3" id="KW-1003">Cell membrane</keyword>
<keyword evidence="4 7" id="KW-0812">Transmembrane</keyword>
<dbReference type="InterPro" id="IPR011014">
    <property type="entry name" value="MscS_channel_TM-2"/>
</dbReference>
<feature type="domain" description="Mechanosensitive ion channel MscS C-terminal" evidence="9">
    <location>
        <begin position="211"/>
        <end position="286"/>
    </location>
</feature>
<dbReference type="SUPFAM" id="SSF82861">
    <property type="entry name" value="Mechanosensitive channel protein MscS (YggB), transmembrane region"/>
    <property type="match status" value="1"/>
</dbReference>
<evidence type="ECO:0000256" key="5">
    <source>
        <dbReference type="ARBA" id="ARBA00022989"/>
    </source>
</evidence>
<dbReference type="Gene3D" id="2.30.30.60">
    <property type="match status" value="1"/>
</dbReference>
<dbReference type="Pfam" id="PF21082">
    <property type="entry name" value="MS_channel_3rd"/>
    <property type="match status" value="1"/>
</dbReference>
<dbReference type="Pfam" id="PF21088">
    <property type="entry name" value="MS_channel_1st"/>
    <property type="match status" value="1"/>
</dbReference>
<dbReference type="InterPro" id="IPR011066">
    <property type="entry name" value="MscS_channel_C_sf"/>
</dbReference>
<evidence type="ECO:0000256" key="7">
    <source>
        <dbReference type="SAM" id="Phobius"/>
    </source>
</evidence>
<dbReference type="Proteomes" id="UP000526501">
    <property type="component" value="Unassembled WGS sequence"/>
</dbReference>
<gene>
    <name evidence="11" type="ORF">H5P27_05905</name>
</gene>
<dbReference type="InterPro" id="IPR008910">
    <property type="entry name" value="MSC_TM_helix"/>
</dbReference>
<comment type="similarity">
    <text evidence="2">Belongs to the MscS (TC 1.A.23) family.</text>
</comment>
<dbReference type="InterPro" id="IPR023408">
    <property type="entry name" value="MscS_beta-dom_sf"/>
</dbReference>
<dbReference type="PANTHER" id="PTHR30221">
    <property type="entry name" value="SMALL-CONDUCTANCE MECHANOSENSITIVE CHANNEL"/>
    <property type="match status" value="1"/>
</dbReference>
<evidence type="ECO:0000313" key="11">
    <source>
        <dbReference type="EMBL" id="MBC2605573.1"/>
    </source>
</evidence>
<sequence length="309" mass="33117">MLDKLILPIAQATSEEASGNALTLASEAETAVHKAIETIVTFLTHYGMSVVGAIVILILGNIAAKFVSKKIENLVLKRSEAEPSLASISRQVSYSVIMVMVIIIVLGKFGVETASLIAVLGTAGLAVGLALQGTLSNVAAGIMILFLKPFRAGNAVKIGGGEVYLVDEIGLFVTRAHQPDCPRVMIPNSEIWGSVIVNFSDTVESQRRFDIAFGISYDDDIDKALQILEELAANDPRVLTDPEPFIKVDSLGDSSVNILFRVYTLASDWWPAKLDLTKAGKEALEAGGCTIPFPQRDVHLFESKSESAS</sequence>
<keyword evidence="6 7" id="KW-0472">Membrane</keyword>
<dbReference type="InterPro" id="IPR045275">
    <property type="entry name" value="MscS_archaea/bacteria_type"/>
</dbReference>
<keyword evidence="12" id="KW-1185">Reference proteome</keyword>
<name>A0A7X1B4M9_9BACT</name>
<evidence type="ECO:0000256" key="1">
    <source>
        <dbReference type="ARBA" id="ARBA00004651"/>
    </source>
</evidence>
<feature type="transmembrane region" description="Helical" evidence="7">
    <location>
        <begin position="46"/>
        <end position="68"/>
    </location>
</feature>
<dbReference type="GO" id="GO:0005886">
    <property type="term" value="C:plasma membrane"/>
    <property type="evidence" value="ECO:0007669"/>
    <property type="project" value="UniProtKB-SubCell"/>
</dbReference>
<feature type="domain" description="Mechanosensitive ion channel transmembrane helices 2/3" evidence="10">
    <location>
        <begin position="96"/>
        <end position="132"/>
    </location>
</feature>
<keyword evidence="5 7" id="KW-1133">Transmembrane helix</keyword>
<evidence type="ECO:0000256" key="3">
    <source>
        <dbReference type="ARBA" id="ARBA00022475"/>
    </source>
</evidence>
<dbReference type="InterPro" id="IPR049142">
    <property type="entry name" value="MS_channel_1st"/>
</dbReference>
<dbReference type="InterPro" id="IPR049278">
    <property type="entry name" value="MS_channel_C"/>
</dbReference>
<dbReference type="Gene3D" id="1.10.287.1260">
    <property type="match status" value="1"/>
</dbReference>
<dbReference type="GO" id="GO:0008381">
    <property type="term" value="F:mechanosensitive monoatomic ion channel activity"/>
    <property type="evidence" value="ECO:0007669"/>
    <property type="project" value="InterPro"/>
</dbReference>
<evidence type="ECO:0000259" key="9">
    <source>
        <dbReference type="Pfam" id="PF21082"/>
    </source>
</evidence>
<dbReference type="AlphaFoldDB" id="A0A7X1B4M9"/>
<dbReference type="SUPFAM" id="SSF82689">
    <property type="entry name" value="Mechanosensitive channel protein MscS (YggB), C-terminal domain"/>
    <property type="match status" value="1"/>
</dbReference>
<dbReference type="Pfam" id="PF00924">
    <property type="entry name" value="MS_channel_2nd"/>
    <property type="match status" value="1"/>
</dbReference>
<comment type="subcellular location">
    <subcellularLocation>
        <location evidence="1">Cell membrane</location>
        <topology evidence="1">Multi-pass membrane protein</topology>
    </subcellularLocation>
</comment>
<accession>A0A7X1B4M9</accession>